<feature type="domain" description="TonB-dependent receptor-like beta-barrel" evidence="13">
    <location>
        <begin position="261"/>
        <end position="690"/>
    </location>
</feature>
<dbReference type="GO" id="GO:0009279">
    <property type="term" value="C:cell outer membrane"/>
    <property type="evidence" value="ECO:0007669"/>
    <property type="project" value="UniProtKB-SubCell"/>
</dbReference>
<keyword evidence="6 11" id="KW-0798">TonB box</keyword>
<keyword evidence="3 10" id="KW-0813">Transport</keyword>
<keyword evidence="7 10" id="KW-0472">Membrane</keyword>
<dbReference type="AlphaFoldDB" id="V4PMN7"/>
<protein>
    <recommendedName>
        <fullName evidence="17">TonB-denpendent receptor</fullName>
    </recommendedName>
</protein>
<evidence type="ECO:0000256" key="9">
    <source>
        <dbReference type="ARBA" id="ARBA00023237"/>
    </source>
</evidence>
<feature type="domain" description="TonB-dependent receptor plug" evidence="14">
    <location>
        <begin position="71"/>
        <end position="170"/>
    </location>
</feature>
<dbReference type="PANTHER" id="PTHR32552:SF74">
    <property type="entry name" value="HYDROXAMATE SIDEROPHORE RECEPTOR FHUE"/>
    <property type="match status" value="1"/>
</dbReference>
<accession>V4PMN7</accession>
<evidence type="ECO:0000256" key="4">
    <source>
        <dbReference type="ARBA" id="ARBA00022452"/>
    </source>
</evidence>
<evidence type="ECO:0008006" key="17">
    <source>
        <dbReference type="Google" id="ProtNLM"/>
    </source>
</evidence>
<proteinExistence type="inferred from homology"/>
<dbReference type="Proteomes" id="UP000017837">
    <property type="component" value="Unassembled WGS sequence"/>
</dbReference>
<dbReference type="Pfam" id="PF07715">
    <property type="entry name" value="Plug"/>
    <property type="match status" value="1"/>
</dbReference>
<feature type="chain" id="PRO_5004723939" description="TonB-denpendent receptor" evidence="12">
    <location>
        <begin position="36"/>
        <end position="721"/>
    </location>
</feature>
<dbReference type="InterPro" id="IPR039426">
    <property type="entry name" value="TonB-dep_rcpt-like"/>
</dbReference>
<keyword evidence="9 10" id="KW-0998">Cell outer membrane</keyword>
<keyword evidence="16" id="KW-1185">Reference proteome</keyword>
<dbReference type="InterPro" id="IPR012910">
    <property type="entry name" value="Plug_dom"/>
</dbReference>
<dbReference type="InterPro" id="IPR000531">
    <property type="entry name" value="Beta-barrel_TonB"/>
</dbReference>
<comment type="similarity">
    <text evidence="2 10 11">Belongs to the TonB-dependent receptor family.</text>
</comment>
<dbReference type="CDD" id="cd01347">
    <property type="entry name" value="ligand_gated_channel"/>
    <property type="match status" value="1"/>
</dbReference>
<reference evidence="15 16" key="1">
    <citation type="journal article" date="2014" name="Nature">
        <title>Sequential evolution of bacterial morphology by co-option of a developmental regulator.</title>
        <authorList>
            <person name="Jiang C."/>
            <person name="Brown P.J."/>
            <person name="Ducret A."/>
            <person name="Brun Y.V."/>
        </authorList>
    </citation>
    <scope>NUCLEOTIDE SEQUENCE [LARGE SCALE GENOMIC DNA]</scope>
    <source>
        <strain evidence="15 16">DSM 16100</strain>
    </source>
</reference>
<dbReference type="InterPro" id="IPR010105">
    <property type="entry name" value="TonB_sidphr_rcpt"/>
</dbReference>
<evidence type="ECO:0000256" key="12">
    <source>
        <dbReference type="SAM" id="SignalP"/>
    </source>
</evidence>
<evidence type="ECO:0000256" key="6">
    <source>
        <dbReference type="ARBA" id="ARBA00023077"/>
    </source>
</evidence>
<evidence type="ECO:0000256" key="10">
    <source>
        <dbReference type="PROSITE-ProRule" id="PRU01360"/>
    </source>
</evidence>
<dbReference type="STRING" id="1121022.GCA_000376105_01866"/>
<evidence type="ECO:0000313" key="15">
    <source>
        <dbReference type="EMBL" id="ESQ88544.1"/>
    </source>
</evidence>
<evidence type="ECO:0000256" key="3">
    <source>
        <dbReference type="ARBA" id="ARBA00022448"/>
    </source>
</evidence>
<evidence type="ECO:0000256" key="7">
    <source>
        <dbReference type="ARBA" id="ARBA00023136"/>
    </source>
</evidence>
<dbReference type="GO" id="GO:0038023">
    <property type="term" value="F:signaling receptor activity"/>
    <property type="evidence" value="ECO:0007669"/>
    <property type="project" value="InterPro"/>
</dbReference>
<name>V4PMN7_9CAUL</name>
<dbReference type="Pfam" id="PF00593">
    <property type="entry name" value="TonB_dep_Rec_b-barrel"/>
    <property type="match status" value="1"/>
</dbReference>
<dbReference type="EMBL" id="AWGB01000037">
    <property type="protein sequence ID" value="ESQ88544.1"/>
    <property type="molecule type" value="Genomic_DNA"/>
</dbReference>
<sequence length="721" mass="78934">MQEFSDMTALRCNRLRILLTATSVFAMMAIGAAHAEATADASADSEAREVVVIGKRVIKGSAGATGLDLSLRETPQSVTIVTAAQIRDFGLTDANQLLATIPGINVEADETDRTYYNSRGFDIINFQVDGVGQPLDWGLQVGALDTALYERIEAIRGATGMLTGTGNPSATINYIRKRPTKAFQASASASYGSWDNKRVTADVSGPLNEGGTVAGRFVYAKTNTDSYLDYYGVDRSVYYGVLSWDITPKLKATAGYSQQDNLADGVTWGALPLTYSDGTPIDYDVSATSSAPWTYWNTHDHQSFGELSYGFDNGWTIKGIYTRKSYDEDARLLYPSGTPDPDTGLGVVAYSGMYPSIIKQDMFDVVASGHVSLFGREHQVVLGANSTHAASYKWERSADLPSYAPIVDGHITPPAQPTYPDAYLSEQIKTDTTRIYGAIHLNLSDKLTGIVGFNAVDLKAVGDSYRVSQDRSENKVSPYVGAVYDVSEHVSLYASYTDIFDPQSQSDVNFVRFNAATGKSYEAGVKSEGFDNRLYATASVFKSEQYDLAEFTGYLQNTDASLPGYTTKPELVGKSYYTGIDTFVEGYELEVAGKVTPQWSLNGGWTSLSIKDRDGNNVRNYLPRQTLKLSTTYSLPQYRDMKLGAAVRWQSDVSTTSAGTLFTQDAYSVIDLMGSFRLTDHVRASLNLKNALDEKYFGGLQWDQAFYAAPRSVMVTLDWTY</sequence>
<evidence type="ECO:0000256" key="8">
    <source>
        <dbReference type="ARBA" id="ARBA00023170"/>
    </source>
</evidence>
<evidence type="ECO:0000259" key="14">
    <source>
        <dbReference type="Pfam" id="PF07715"/>
    </source>
</evidence>
<dbReference type="GO" id="GO:0015344">
    <property type="term" value="F:siderophore uptake transmembrane transporter activity"/>
    <property type="evidence" value="ECO:0007669"/>
    <property type="project" value="TreeGrafter"/>
</dbReference>
<keyword evidence="8" id="KW-0675">Receptor</keyword>
<feature type="signal peptide" evidence="12">
    <location>
        <begin position="1"/>
        <end position="35"/>
    </location>
</feature>
<evidence type="ECO:0000256" key="1">
    <source>
        <dbReference type="ARBA" id="ARBA00004571"/>
    </source>
</evidence>
<keyword evidence="12" id="KW-0732">Signal</keyword>
<comment type="caution">
    <text evidence="15">The sequence shown here is derived from an EMBL/GenBank/DDBJ whole genome shotgun (WGS) entry which is preliminary data.</text>
</comment>
<organism evidence="15 16">
    <name type="scientific">Asticcacaulis benevestitus DSM 16100 = ATCC BAA-896</name>
    <dbReference type="NCBI Taxonomy" id="1121022"/>
    <lineage>
        <taxon>Bacteria</taxon>
        <taxon>Pseudomonadati</taxon>
        <taxon>Pseudomonadota</taxon>
        <taxon>Alphaproteobacteria</taxon>
        <taxon>Caulobacterales</taxon>
        <taxon>Caulobacteraceae</taxon>
        <taxon>Asticcacaulis</taxon>
    </lineage>
</organism>
<dbReference type="PROSITE" id="PS52016">
    <property type="entry name" value="TONB_DEPENDENT_REC_3"/>
    <property type="match status" value="1"/>
</dbReference>
<dbReference type="Gene3D" id="2.170.130.10">
    <property type="entry name" value="TonB-dependent receptor, plug domain"/>
    <property type="match status" value="1"/>
</dbReference>
<dbReference type="NCBIfam" id="TIGR01783">
    <property type="entry name" value="TonB-siderophor"/>
    <property type="match status" value="1"/>
</dbReference>
<evidence type="ECO:0000313" key="16">
    <source>
        <dbReference type="Proteomes" id="UP000017837"/>
    </source>
</evidence>
<dbReference type="PATRIC" id="fig|1121022.4.peg.3250"/>
<evidence type="ECO:0000256" key="11">
    <source>
        <dbReference type="RuleBase" id="RU003357"/>
    </source>
</evidence>
<dbReference type="GO" id="GO:0015891">
    <property type="term" value="P:siderophore transport"/>
    <property type="evidence" value="ECO:0007669"/>
    <property type="project" value="InterPro"/>
</dbReference>
<dbReference type="eggNOG" id="COG4773">
    <property type="taxonomic scope" value="Bacteria"/>
</dbReference>
<gene>
    <name evidence="15" type="ORF">ABENE_15980</name>
</gene>
<dbReference type="InterPro" id="IPR036942">
    <property type="entry name" value="Beta-barrel_TonB_sf"/>
</dbReference>
<evidence type="ECO:0000259" key="13">
    <source>
        <dbReference type="Pfam" id="PF00593"/>
    </source>
</evidence>
<evidence type="ECO:0000256" key="5">
    <source>
        <dbReference type="ARBA" id="ARBA00022692"/>
    </source>
</evidence>
<dbReference type="InterPro" id="IPR037066">
    <property type="entry name" value="Plug_dom_sf"/>
</dbReference>
<keyword evidence="4 10" id="KW-1134">Transmembrane beta strand</keyword>
<dbReference type="SUPFAM" id="SSF56935">
    <property type="entry name" value="Porins"/>
    <property type="match status" value="1"/>
</dbReference>
<keyword evidence="5 10" id="KW-0812">Transmembrane</keyword>
<dbReference type="PANTHER" id="PTHR32552">
    <property type="entry name" value="FERRICHROME IRON RECEPTOR-RELATED"/>
    <property type="match status" value="1"/>
</dbReference>
<dbReference type="Gene3D" id="2.40.170.20">
    <property type="entry name" value="TonB-dependent receptor, beta-barrel domain"/>
    <property type="match status" value="1"/>
</dbReference>
<evidence type="ECO:0000256" key="2">
    <source>
        <dbReference type="ARBA" id="ARBA00009810"/>
    </source>
</evidence>
<comment type="subcellular location">
    <subcellularLocation>
        <location evidence="1 10">Cell outer membrane</location>
        <topology evidence="1 10">Multi-pass membrane protein</topology>
    </subcellularLocation>
</comment>